<keyword evidence="3" id="KW-1185">Reference proteome</keyword>
<accession>C3PEC7</accession>
<feature type="domain" description="DUF559" evidence="1">
    <location>
        <begin position="248"/>
        <end position="312"/>
    </location>
</feature>
<evidence type="ECO:0000313" key="3">
    <source>
        <dbReference type="Proteomes" id="UP000002077"/>
    </source>
</evidence>
<dbReference type="Pfam" id="PF04480">
    <property type="entry name" value="DUF559"/>
    <property type="match status" value="1"/>
</dbReference>
<dbReference type="InterPro" id="IPR007569">
    <property type="entry name" value="DUF559"/>
</dbReference>
<evidence type="ECO:0000313" key="2">
    <source>
        <dbReference type="EMBL" id="ACP32181.1"/>
    </source>
</evidence>
<dbReference type="Proteomes" id="UP000002077">
    <property type="component" value="Chromosome"/>
</dbReference>
<evidence type="ECO:0000259" key="1">
    <source>
        <dbReference type="Pfam" id="PF04480"/>
    </source>
</evidence>
<name>C3PEC7_CORA7</name>
<dbReference type="EMBL" id="CP001601">
    <property type="protein sequence ID" value="ACP32181.1"/>
    <property type="molecule type" value="Genomic_DNA"/>
</dbReference>
<dbReference type="STRING" id="548476.cauri_0584"/>
<gene>
    <name evidence="2" type="ordered locus">cauri_0584</name>
</gene>
<protein>
    <recommendedName>
        <fullName evidence="1">DUF559 domain-containing protein</fullName>
    </recommendedName>
</protein>
<proteinExistence type="predicted"/>
<organism evidence="2 3">
    <name type="scientific">Corynebacterium aurimucosum (strain ATCC 700975 / DSM 44827 / CIP 107346 / CN-1)</name>
    <name type="common">Corynebacterium nigricans</name>
    <dbReference type="NCBI Taxonomy" id="548476"/>
    <lineage>
        <taxon>Bacteria</taxon>
        <taxon>Bacillati</taxon>
        <taxon>Actinomycetota</taxon>
        <taxon>Actinomycetes</taxon>
        <taxon>Mycobacteriales</taxon>
        <taxon>Corynebacteriaceae</taxon>
        <taxon>Corynebacterium</taxon>
    </lineage>
</organism>
<reference evidence="2 3" key="1">
    <citation type="journal article" date="2010" name="BMC Genomics">
        <title>Complete genome sequence and lifestyle of black-pigmented Corynebacterium aurimucosum ATCC 700975 (formerly C. nigricans CN-1) isolated from a vaginal swab of a woman with spontaneous abortion.</title>
        <authorList>
            <person name="Trost E."/>
            <person name="Gotker S."/>
            <person name="Schneider J."/>
            <person name="Schneiker-Bekel S."/>
            <person name="Szczepanowski R."/>
            <person name="Tilker A."/>
            <person name="Viehoever P."/>
            <person name="Arnold W."/>
            <person name="Bekel T."/>
            <person name="Blom J."/>
            <person name="Gartemann K.H."/>
            <person name="Linke B."/>
            <person name="Goesmann A."/>
            <person name="Puhler A."/>
            <person name="Shukla S.K."/>
            <person name="Tauch A."/>
        </authorList>
    </citation>
    <scope>NUCLEOTIDE SEQUENCE [LARGE SCALE GENOMIC DNA]</scope>
    <source>
        <strain evidence="3">ATCC 700975 / DSM 44827 / CIP 107346 / CN-1</strain>
    </source>
</reference>
<dbReference type="HOGENOM" id="CLU_052626_1_0_11"/>
<dbReference type="Gene3D" id="3.40.960.10">
    <property type="entry name" value="VSR Endonuclease"/>
    <property type="match status" value="1"/>
</dbReference>
<sequence length="321" mass="35998">MKNPLWYSEEELAQSRCMNDSEKLIYLRSLPNEHQVWRGLANGSIIRLTSQYAISRDFYAKLPRHRQQLIDIRAVGLSAHNAVVVGVSAARLLGLWTLPPVGERVSVARLSKSVPRRQVWGDKVSYRKMAIPSEHILTNEGVRCTSVARTCLDIARLWSFAEGLMAMDCALRRRLVSVDELRRMAVELGRVKGIAAAREAVKYASSLPEAPYESWARALIIEAGLGNKIRLQCELPGGFRPDLLVGDNLVVEIDGAVKYDGETFGKPTDAVIRAERQREKHIQNMGFVVLRFTPAELLQEKGRVVSEIRSALEGLQRRQSA</sequence>
<dbReference type="eggNOG" id="COG5340">
    <property type="taxonomic scope" value="Bacteria"/>
</dbReference>
<dbReference type="AlphaFoldDB" id="C3PEC7"/>
<dbReference type="KEGG" id="car:cauri_0584"/>